<proteinExistence type="predicted"/>
<accession>A0A0A9Z4D0</accession>
<feature type="non-terminal residue" evidence="1">
    <location>
        <position position="143"/>
    </location>
</feature>
<sequence>MELLTRHDKPTHESMQSQVFDFLVQGLPGDMSLSVLVDDLFARTQSAQMHIFVYNIQQRLCQAYRDDHYMLSTILSSHLRYRDTRIISHNSLGLSSATAATTANDDENDNIATSKVNYRESKANGKQNDYTAGNIVRMGSATY</sequence>
<organism evidence="1">
    <name type="scientific">Lygus hesperus</name>
    <name type="common">Western plant bug</name>
    <dbReference type="NCBI Taxonomy" id="30085"/>
    <lineage>
        <taxon>Eukaryota</taxon>
        <taxon>Metazoa</taxon>
        <taxon>Ecdysozoa</taxon>
        <taxon>Arthropoda</taxon>
        <taxon>Hexapoda</taxon>
        <taxon>Insecta</taxon>
        <taxon>Pterygota</taxon>
        <taxon>Neoptera</taxon>
        <taxon>Paraneoptera</taxon>
        <taxon>Hemiptera</taxon>
        <taxon>Heteroptera</taxon>
        <taxon>Panheteroptera</taxon>
        <taxon>Cimicomorpha</taxon>
        <taxon>Miridae</taxon>
        <taxon>Mirini</taxon>
        <taxon>Lygus</taxon>
    </lineage>
</organism>
<protein>
    <submittedName>
        <fullName evidence="1">Alanine racemase</fullName>
    </submittedName>
</protein>
<name>A0A0A9Z4D0_LYGHE</name>
<gene>
    <name evidence="1" type="primary">alr_16</name>
    <name evidence="1" type="ORF">CM83_4941</name>
</gene>
<dbReference type="AlphaFoldDB" id="A0A0A9Z4D0"/>
<dbReference type="EMBL" id="GBHO01006959">
    <property type="protein sequence ID" value="JAG36645.1"/>
    <property type="molecule type" value="Transcribed_RNA"/>
</dbReference>
<evidence type="ECO:0000313" key="1">
    <source>
        <dbReference type="EMBL" id="JAG36645.1"/>
    </source>
</evidence>
<reference evidence="1" key="1">
    <citation type="journal article" date="2014" name="PLoS ONE">
        <title>Transcriptome-Based Identification of ABC Transporters in the Western Tarnished Plant Bug Lygus hesperus.</title>
        <authorList>
            <person name="Hull J.J."/>
            <person name="Chaney K."/>
            <person name="Geib S.M."/>
            <person name="Fabrick J.A."/>
            <person name="Brent C.S."/>
            <person name="Walsh D."/>
            <person name="Lavine L.C."/>
        </authorList>
    </citation>
    <scope>NUCLEOTIDE SEQUENCE</scope>
</reference>
<reference evidence="1" key="2">
    <citation type="submission" date="2014-07" db="EMBL/GenBank/DDBJ databases">
        <authorList>
            <person name="Hull J."/>
        </authorList>
    </citation>
    <scope>NUCLEOTIDE SEQUENCE</scope>
</reference>